<organism evidence="1 2">
    <name type="scientific">Peribacillus huizhouensis</name>
    <dbReference type="NCBI Taxonomy" id="1501239"/>
    <lineage>
        <taxon>Bacteria</taxon>
        <taxon>Bacillati</taxon>
        <taxon>Bacillota</taxon>
        <taxon>Bacilli</taxon>
        <taxon>Bacillales</taxon>
        <taxon>Bacillaceae</taxon>
        <taxon>Peribacillus</taxon>
    </lineage>
</organism>
<dbReference type="EMBL" id="JACJHX010000015">
    <property type="protein sequence ID" value="MBA9028509.1"/>
    <property type="molecule type" value="Genomic_DNA"/>
</dbReference>
<gene>
    <name evidence="1" type="ORF">HNP81_003829</name>
</gene>
<protein>
    <submittedName>
        <fullName evidence="1">Uncharacterized protein</fullName>
    </submittedName>
</protein>
<name>A0ABR6CU82_9BACI</name>
<proteinExistence type="predicted"/>
<accession>A0ABR6CU82</accession>
<reference evidence="1 2" key="1">
    <citation type="submission" date="2020-08" db="EMBL/GenBank/DDBJ databases">
        <title>Genomic Encyclopedia of Type Strains, Phase IV (KMG-IV): sequencing the most valuable type-strain genomes for metagenomic binning, comparative biology and taxonomic classification.</title>
        <authorList>
            <person name="Goeker M."/>
        </authorList>
    </citation>
    <scope>NUCLEOTIDE SEQUENCE [LARGE SCALE GENOMIC DNA]</scope>
    <source>
        <strain evidence="1 2">DSM 105481</strain>
    </source>
</reference>
<evidence type="ECO:0000313" key="1">
    <source>
        <dbReference type="EMBL" id="MBA9028509.1"/>
    </source>
</evidence>
<sequence>MALTPIIEVVRLRQEFRESSEFSSYRISSSGDAQE</sequence>
<evidence type="ECO:0000313" key="2">
    <source>
        <dbReference type="Proteomes" id="UP000626697"/>
    </source>
</evidence>
<keyword evidence="2" id="KW-1185">Reference proteome</keyword>
<comment type="caution">
    <text evidence="1">The sequence shown here is derived from an EMBL/GenBank/DDBJ whole genome shotgun (WGS) entry which is preliminary data.</text>
</comment>
<dbReference type="Proteomes" id="UP000626697">
    <property type="component" value="Unassembled WGS sequence"/>
</dbReference>